<dbReference type="InterPro" id="IPR044865">
    <property type="entry name" value="MRH_dom"/>
</dbReference>
<evidence type="ECO:0000313" key="7">
    <source>
        <dbReference type="EMBL" id="ACO61143.1"/>
    </source>
</evidence>
<dbReference type="Proteomes" id="UP000002009">
    <property type="component" value="Chromosome 2"/>
</dbReference>
<dbReference type="eggNOG" id="KOG3394">
    <property type="taxonomic scope" value="Eukaryota"/>
</dbReference>
<dbReference type="RefSeq" id="XP_002499885.1">
    <property type="nucleotide sequence ID" value="XM_002499839.1"/>
</dbReference>
<dbReference type="Gene3D" id="2.70.130.10">
    <property type="entry name" value="Mannose-6-phosphate receptor binding domain"/>
    <property type="match status" value="1"/>
</dbReference>
<dbReference type="EMBL" id="CP001323">
    <property type="protein sequence ID" value="ACO61143.1"/>
    <property type="molecule type" value="Genomic_DNA"/>
</dbReference>
<dbReference type="PROSITE" id="PS51914">
    <property type="entry name" value="MRH"/>
    <property type="match status" value="1"/>
</dbReference>
<dbReference type="OrthoDB" id="448954at2759"/>
<dbReference type="InParanoid" id="C1DZM3"/>
<evidence type="ECO:0000259" key="6">
    <source>
        <dbReference type="PROSITE" id="PS51914"/>
    </source>
</evidence>
<organism evidence="7 8">
    <name type="scientific">Micromonas commoda (strain RCC299 / NOUM17 / CCMP2709)</name>
    <name type="common">Picoplanktonic green alga</name>
    <dbReference type="NCBI Taxonomy" id="296587"/>
    <lineage>
        <taxon>Eukaryota</taxon>
        <taxon>Viridiplantae</taxon>
        <taxon>Chlorophyta</taxon>
        <taxon>Mamiellophyceae</taxon>
        <taxon>Mamiellales</taxon>
        <taxon>Mamiellaceae</taxon>
        <taxon>Micromonas</taxon>
    </lineage>
</organism>
<keyword evidence="4" id="KW-1015">Disulfide bond</keyword>
<feature type="region of interest" description="Disordered" evidence="5">
    <location>
        <begin position="209"/>
        <end position="235"/>
    </location>
</feature>
<keyword evidence="8" id="KW-1185">Reference proteome</keyword>
<protein>
    <recommendedName>
        <fullName evidence="6">MRH domain-containing protein</fullName>
    </recommendedName>
</protein>
<evidence type="ECO:0000256" key="1">
    <source>
        <dbReference type="ARBA" id="ARBA00004240"/>
    </source>
</evidence>
<dbReference type="GO" id="GO:0005788">
    <property type="term" value="C:endoplasmic reticulum lumen"/>
    <property type="evidence" value="ECO:0007669"/>
    <property type="project" value="TreeGrafter"/>
</dbReference>
<proteinExistence type="predicted"/>
<reference evidence="7 8" key="1">
    <citation type="journal article" date="2009" name="Science">
        <title>Green evolution and dynamic adaptations revealed by genomes of the marine picoeukaryotes Micromonas.</title>
        <authorList>
            <person name="Worden A.Z."/>
            <person name="Lee J.H."/>
            <person name="Mock T."/>
            <person name="Rouze P."/>
            <person name="Simmons M.P."/>
            <person name="Aerts A.L."/>
            <person name="Allen A.E."/>
            <person name="Cuvelier M.L."/>
            <person name="Derelle E."/>
            <person name="Everett M.V."/>
            <person name="Foulon E."/>
            <person name="Grimwood J."/>
            <person name="Gundlach H."/>
            <person name="Henrissat B."/>
            <person name="Napoli C."/>
            <person name="McDonald S.M."/>
            <person name="Parker M.S."/>
            <person name="Rombauts S."/>
            <person name="Salamov A."/>
            <person name="Von Dassow P."/>
            <person name="Badger J.H."/>
            <person name="Coutinho P.M."/>
            <person name="Demir E."/>
            <person name="Dubchak I."/>
            <person name="Gentemann C."/>
            <person name="Eikrem W."/>
            <person name="Gready J.E."/>
            <person name="John U."/>
            <person name="Lanier W."/>
            <person name="Lindquist E.A."/>
            <person name="Lucas S."/>
            <person name="Mayer K.F."/>
            <person name="Moreau H."/>
            <person name="Not F."/>
            <person name="Otillar R."/>
            <person name="Panaud O."/>
            <person name="Pangilinan J."/>
            <person name="Paulsen I."/>
            <person name="Piegu B."/>
            <person name="Poliakov A."/>
            <person name="Robbens S."/>
            <person name="Schmutz J."/>
            <person name="Toulza E."/>
            <person name="Wyss T."/>
            <person name="Zelensky A."/>
            <person name="Zhou K."/>
            <person name="Armbrust E.V."/>
            <person name="Bhattacharya D."/>
            <person name="Goodenough U.W."/>
            <person name="Van de Peer Y."/>
            <person name="Grigoriev I.V."/>
        </authorList>
    </citation>
    <scope>NUCLEOTIDE SEQUENCE [LARGE SCALE GENOMIC DNA]</scope>
    <source>
        <strain evidence="8">RCC299 / NOUM17</strain>
    </source>
</reference>
<evidence type="ECO:0000256" key="5">
    <source>
        <dbReference type="SAM" id="MobiDB-lite"/>
    </source>
</evidence>
<dbReference type="GeneID" id="8240613"/>
<dbReference type="GO" id="GO:0030968">
    <property type="term" value="P:endoplasmic reticulum unfolded protein response"/>
    <property type="evidence" value="ECO:0007669"/>
    <property type="project" value="InterPro"/>
</dbReference>
<feature type="domain" description="MRH" evidence="6">
    <location>
        <begin position="58"/>
        <end position="188"/>
    </location>
</feature>
<evidence type="ECO:0000256" key="3">
    <source>
        <dbReference type="ARBA" id="ARBA00022824"/>
    </source>
</evidence>
<dbReference type="AlphaFoldDB" id="C1DZM3"/>
<name>C1DZM3_MICCC</name>
<dbReference type="SUPFAM" id="SSF50911">
    <property type="entry name" value="Mannose 6-phosphate receptor domain"/>
    <property type="match status" value="1"/>
</dbReference>
<comment type="subcellular location">
    <subcellularLocation>
        <location evidence="1">Endoplasmic reticulum</location>
    </subcellularLocation>
</comment>
<dbReference type="InterPro" id="IPR012913">
    <property type="entry name" value="OS9-like_dom"/>
</dbReference>
<dbReference type="InterPro" id="IPR009011">
    <property type="entry name" value="Man6P_isomerase_rcpt-bd_dom_sf"/>
</dbReference>
<dbReference type="PANTHER" id="PTHR15414">
    <property type="entry name" value="OS-9-RELATED"/>
    <property type="match status" value="1"/>
</dbReference>
<keyword evidence="3" id="KW-0256">Endoplasmic reticulum</keyword>
<evidence type="ECO:0000256" key="4">
    <source>
        <dbReference type="ARBA" id="ARBA00023157"/>
    </source>
</evidence>
<keyword evidence="2" id="KW-0732">Signal</keyword>
<evidence type="ECO:0000313" key="8">
    <source>
        <dbReference type="Proteomes" id="UP000002009"/>
    </source>
</evidence>
<evidence type="ECO:0000256" key="2">
    <source>
        <dbReference type="ARBA" id="ARBA00022729"/>
    </source>
</evidence>
<dbReference type="STRING" id="296587.C1DZM3"/>
<dbReference type="GO" id="GO:0030970">
    <property type="term" value="P:retrograde protein transport, ER to cytosol"/>
    <property type="evidence" value="ECO:0007669"/>
    <property type="project" value="TreeGrafter"/>
</dbReference>
<dbReference type="Pfam" id="PF07915">
    <property type="entry name" value="PRKCSH"/>
    <property type="match status" value="1"/>
</dbReference>
<dbReference type="OMA" id="TMCDLTN"/>
<sequence length="235" mass="25856">MMTAHDGRRYFCALPKPRGTGASDDETGGTGGRDATNASATDGDAEATVEDVLKPLEGRCFYRIEGWWTYEFCHMKKIRQYHQEDKKVTNEYNLGVYHPGLTKEAEKDRAAVDRSRTAGGDVVGTASGEPYHAHVFTEGTPCDLTTLKRRTEVRFTCAPNGVNVIASIEEPSTCSYVFVVRTPELCKRSEFRARVKETSHVRCRAVPAEEETESAGGGGVVRGESFAVPPKKTEL</sequence>
<dbReference type="InterPro" id="IPR045149">
    <property type="entry name" value="OS-9-like"/>
</dbReference>
<accession>C1DZM3</accession>
<feature type="region of interest" description="Disordered" evidence="5">
    <location>
        <begin position="13"/>
        <end position="46"/>
    </location>
</feature>
<dbReference type="FunCoup" id="C1DZM3">
    <property type="interactions" value="686"/>
</dbReference>
<dbReference type="PANTHER" id="PTHR15414:SF0">
    <property type="entry name" value="ENDOPLASMIC RETICULUM LECTIN 1"/>
    <property type="match status" value="1"/>
</dbReference>
<gene>
    <name evidence="7" type="ORF">MICPUN_78996</name>
</gene>
<dbReference type="KEGG" id="mis:MICPUN_78996"/>